<dbReference type="InterPro" id="IPR036700">
    <property type="entry name" value="BOBF_sf"/>
</dbReference>
<keyword evidence="3" id="KW-1185">Reference proteome</keyword>
<dbReference type="InterPro" id="IPR016052">
    <property type="entry name" value="YgiW/YdeI"/>
</dbReference>
<sequence length="135" mass="15197">MEEYVKKLLLLGYCFLMLQNGYAAQEAGGLKKDAAPPPPHKIEDGYRGTEDEHVMTVKFAKTMHDGATISLRGNLIEHLGDDRYVFRDKTDRIEAIILAAVFDGRKVQPDQLLSINGSLDKKMSPPILRVDRLQK</sequence>
<dbReference type="PANTHER" id="PTHR36571:SF2">
    <property type="entry name" value="PERIPLASMIC PROTEIN"/>
    <property type="match status" value="1"/>
</dbReference>
<keyword evidence="1" id="KW-0732">Signal</keyword>
<dbReference type="Pfam" id="PF04076">
    <property type="entry name" value="BOF"/>
    <property type="match status" value="1"/>
</dbReference>
<dbReference type="eggNOG" id="COG3111">
    <property type="taxonomic scope" value="Bacteria"/>
</dbReference>
<dbReference type="NCBIfam" id="NF007471">
    <property type="entry name" value="PRK10053.1"/>
    <property type="match status" value="1"/>
</dbReference>
<dbReference type="EMBL" id="JMTB01000028">
    <property type="protein sequence ID" value="KFC10842.1"/>
    <property type="molecule type" value="Genomic_DNA"/>
</dbReference>
<evidence type="ECO:0000313" key="3">
    <source>
        <dbReference type="Proteomes" id="UP000028630"/>
    </source>
</evidence>
<reference evidence="3" key="1">
    <citation type="submission" date="2014-05" db="EMBL/GenBank/DDBJ databases">
        <title>ATOL: Assembling a taxonomically balanced genome-scale reconstruction of the evolutionary history of the Enterobacteriaceae.</title>
        <authorList>
            <person name="Plunkett G. III"/>
            <person name="Neeno-Eckwall E.C."/>
            <person name="Glasner J.D."/>
            <person name="Perna N.T."/>
        </authorList>
    </citation>
    <scope>NUCLEOTIDE SEQUENCE [LARGE SCALE GENOMIC DNA]</scope>
    <source>
        <strain evidence="3">ATCC 49490</strain>
    </source>
</reference>
<name>A0A085AKU7_9ENTR</name>
<evidence type="ECO:0000313" key="2">
    <source>
        <dbReference type="EMBL" id="KFC10842.1"/>
    </source>
</evidence>
<comment type="caution">
    <text evidence="2">The sequence shown here is derived from an EMBL/GenBank/DDBJ whole genome shotgun (WGS) entry which is preliminary data.</text>
</comment>
<dbReference type="SUPFAM" id="SSF101756">
    <property type="entry name" value="Hypothetical protein YgiW"/>
    <property type="match status" value="1"/>
</dbReference>
<dbReference type="Gene3D" id="2.40.50.200">
    <property type="entry name" value="Bacterial OB-fold"/>
    <property type="match status" value="1"/>
</dbReference>
<dbReference type="Proteomes" id="UP000028630">
    <property type="component" value="Unassembled WGS sequence"/>
</dbReference>
<proteinExistence type="predicted"/>
<dbReference type="NCBIfam" id="NF033674">
    <property type="entry name" value="stress_OB_fold"/>
    <property type="match status" value="1"/>
</dbReference>
<accession>A0A085AKU7</accession>
<evidence type="ECO:0000256" key="1">
    <source>
        <dbReference type="ARBA" id="ARBA00022729"/>
    </source>
</evidence>
<protein>
    <submittedName>
        <fullName evidence="2">Putative periplasmic protein</fullName>
    </submittedName>
</protein>
<dbReference type="AlphaFoldDB" id="A0A085AKU7"/>
<gene>
    <name evidence="2" type="primary">ydeI</name>
    <name evidence="2" type="ORF">GTGU_00539</name>
</gene>
<organism evidence="2 3">
    <name type="scientific">Trabulsiella guamensis ATCC 49490</name>
    <dbReference type="NCBI Taxonomy" id="1005994"/>
    <lineage>
        <taxon>Bacteria</taxon>
        <taxon>Pseudomonadati</taxon>
        <taxon>Pseudomonadota</taxon>
        <taxon>Gammaproteobacteria</taxon>
        <taxon>Enterobacterales</taxon>
        <taxon>Enterobacteriaceae</taxon>
        <taxon>Trabulsiella</taxon>
    </lineage>
</organism>
<dbReference type="InterPro" id="IPR005220">
    <property type="entry name" value="CarO-like"/>
</dbReference>
<dbReference type="NCBIfam" id="TIGR00156">
    <property type="entry name" value="YgiW/YdeI family stress tolerance OB fold protein"/>
    <property type="match status" value="1"/>
</dbReference>
<dbReference type="PANTHER" id="PTHR36571">
    <property type="entry name" value="PROTEIN YGIW"/>
    <property type="match status" value="1"/>
</dbReference>